<dbReference type="GO" id="GO:0032259">
    <property type="term" value="P:methylation"/>
    <property type="evidence" value="ECO:0007669"/>
    <property type="project" value="UniProtKB-KW"/>
</dbReference>
<dbReference type="Gene3D" id="3.40.50.150">
    <property type="entry name" value="Vaccinia Virus protein VP39"/>
    <property type="match status" value="1"/>
</dbReference>
<dbReference type="GO" id="GO:0008168">
    <property type="term" value="F:methyltransferase activity"/>
    <property type="evidence" value="ECO:0007669"/>
    <property type="project" value="UniProtKB-KW"/>
</dbReference>
<keyword evidence="1" id="KW-0489">Methyltransferase</keyword>
<accession>A0A172U2W1</accession>
<keyword evidence="2" id="KW-1185">Reference proteome</keyword>
<dbReference type="STRING" id="1492898.SY85_20210"/>
<reference evidence="1 2" key="2">
    <citation type="journal article" date="2016" name="Int. J. Syst. Evol. Microbiol.">
        <title>Flavisolibacter tropicus sp. nov., isolated from tropical soil.</title>
        <authorList>
            <person name="Lee J.J."/>
            <person name="Kang M.S."/>
            <person name="Kim G.S."/>
            <person name="Lee C.S."/>
            <person name="Lim S."/>
            <person name="Lee J."/>
            <person name="Roh S.H."/>
            <person name="Kang H."/>
            <person name="Ha J.M."/>
            <person name="Bae S."/>
            <person name="Jung H.Y."/>
            <person name="Kim M.K."/>
        </authorList>
    </citation>
    <scope>NUCLEOTIDE SEQUENCE [LARGE SCALE GENOMIC DNA]</scope>
    <source>
        <strain evidence="1 2">LCS9</strain>
    </source>
</reference>
<dbReference type="KEGG" id="fla:SY85_20210"/>
<protein>
    <submittedName>
        <fullName evidence="1">Macrocin-O-methyltransferase</fullName>
    </submittedName>
</protein>
<dbReference type="PANTHER" id="PTHR40036">
    <property type="entry name" value="MACROCIN O-METHYLTRANSFERASE"/>
    <property type="match status" value="1"/>
</dbReference>
<name>A0A172U2W1_9BACT</name>
<evidence type="ECO:0000313" key="2">
    <source>
        <dbReference type="Proteomes" id="UP000077177"/>
    </source>
</evidence>
<dbReference type="InterPro" id="IPR008884">
    <property type="entry name" value="TylF_MeTrfase"/>
</dbReference>
<dbReference type="Proteomes" id="UP000077177">
    <property type="component" value="Chromosome"/>
</dbReference>
<evidence type="ECO:0000313" key="1">
    <source>
        <dbReference type="EMBL" id="ANE53626.1"/>
    </source>
</evidence>
<reference evidence="2" key="1">
    <citation type="submission" date="2015-01" db="EMBL/GenBank/DDBJ databases">
        <title>Flavisolibacter sp./LCS9/ whole genome sequencing.</title>
        <authorList>
            <person name="Kim M.K."/>
            <person name="Srinivasan S."/>
            <person name="Lee J.-J."/>
        </authorList>
    </citation>
    <scope>NUCLEOTIDE SEQUENCE [LARGE SCALE GENOMIC DNA]</scope>
    <source>
        <strain evidence="2">LCS9</strain>
    </source>
</reference>
<dbReference type="EMBL" id="CP011390">
    <property type="protein sequence ID" value="ANE53626.1"/>
    <property type="molecule type" value="Genomic_DNA"/>
</dbReference>
<organism evidence="1 2">
    <name type="scientific">Flavisolibacter tropicus</name>
    <dbReference type="NCBI Taxonomy" id="1492898"/>
    <lineage>
        <taxon>Bacteria</taxon>
        <taxon>Pseudomonadati</taxon>
        <taxon>Bacteroidota</taxon>
        <taxon>Chitinophagia</taxon>
        <taxon>Chitinophagales</taxon>
        <taxon>Chitinophagaceae</taxon>
        <taxon>Flavisolibacter</taxon>
    </lineage>
</organism>
<proteinExistence type="predicted"/>
<dbReference type="PATRIC" id="fig|1492898.3.peg.4394"/>
<dbReference type="AlphaFoldDB" id="A0A172U2W1"/>
<keyword evidence="1" id="KW-0808">Transferase</keyword>
<gene>
    <name evidence="1" type="ORF">SY85_20210</name>
</gene>
<dbReference type="PANTHER" id="PTHR40036:SF1">
    <property type="entry name" value="MACROCIN O-METHYLTRANSFERASE"/>
    <property type="match status" value="1"/>
</dbReference>
<dbReference type="Pfam" id="PF05711">
    <property type="entry name" value="TylF"/>
    <property type="match status" value="1"/>
</dbReference>
<dbReference type="InterPro" id="IPR029063">
    <property type="entry name" value="SAM-dependent_MTases_sf"/>
</dbReference>
<dbReference type="SUPFAM" id="SSF53335">
    <property type="entry name" value="S-adenosyl-L-methionine-dependent methyltransferases"/>
    <property type="match status" value="1"/>
</dbReference>
<sequence length="242" mass="27910">MINEVYQGRGNMDKRYPSDFSVDEIAQIEKVRLYTMTSSERLVSLSRAIEYIHYNNIEGDMVECGVWKGGSMMLAANKLKSLNNTSKSLFLFDTFEGMSHPTDVDVTYEHNSAKELLENQERNPEVANIWCYSTLEEVRANLHSTGYPSEKIHFIKGKVEQTLPYGKINTISLLRLDTDWYESTKHELEILYDRLVSGGVLIIDDYGHWSGARKAVDEFIANRKLKLFLNRVDYTCRLAIKM</sequence>